<reference evidence="2" key="2">
    <citation type="submission" date="2020-08" db="EMBL/GenBank/DDBJ databases">
        <authorList>
            <person name="Chen M."/>
            <person name="Teng W."/>
            <person name="Zhao L."/>
            <person name="Hu C."/>
            <person name="Zhou Y."/>
            <person name="Han B."/>
            <person name="Song L."/>
            <person name="Shu W."/>
        </authorList>
    </citation>
    <scope>NUCLEOTIDE SEQUENCE</scope>
    <source>
        <strain evidence="2">FACHB-1375</strain>
    </source>
</reference>
<evidence type="ECO:0000259" key="1">
    <source>
        <dbReference type="Pfam" id="PF09823"/>
    </source>
</evidence>
<keyword evidence="3" id="KW-1185">Reference proteome</keyword>
<dbReference type="EMBL" id="JACJPW010000007">
    <property type="protein sequence ID" value="MBD2180360.1"/>
    <property type="molecule type" value="Genomic_DNA"/>
</dbReference>
<feature type="domain" description="DUF2357" evidence="1">
    <location>
        <begin position="158"/>
        <end position="257"/>
    </location>
</feature>
<name>A0A926VB94_9CYAN</name>
<sequence length="724" mass="83363">MVTVSLLNRWTGKLEDVQSGECYHLDSIDDYRIRIAFTSEDGETEIVLNDKTLTRQQEIPLDLPILVDAEGYCSVRIFQSGGMLIGRYKFKVPLRTLLDEAMVTALHLFADRARELSPSLSKEELERLPFFSPGTIRSSLMDEEVLKIDEAIAQTLPSLIRICNKPRRTLMVERRIMPIDRARRIPPDAIDHLASRPELWQSRTATRITPARIRSEVPEETLDLYENRVVSTLIRRLLRLLEQRLREIDRAYYQTETLHENLFTGYQYNRFREQRLRLLWENLDTVHEQDYLQQYEKSRELKDKISLLYAEIGSCLDSVLYKNLSGKPDVVSPLKPTNILRMDADYRRISQLWEILDNFQRSPNLAEESRNQHDIQLDYANYIYGCVLLALRWIGFDSAKAKTENFPQELDFAQALQWEGWTVVVQPPDRKTFNINIEFSWQSVNSKFVSSKPSTSSHPIRTRLIVVPVARSLFGNQDEVKKTLDTLYQAAINQASKTNQVPKQRNFNNDRMQISVLLVHPTDPRDREMSENIASESIQRMLNIGENFMSPEDYKSFVFTSGRVGMMPASPLDLSTLERFQRFLRFHTLGVDLLYGIHPSLCPVCRYDLSSVRGQFQHNEGKCPNCEAKWSWRTCSNCGGKVPKLEPLKMKPLTPTKGMLPYAVHAMAREQLLGRDQLSALCESNEVPESGRIREICPHCGTCPGRGETVKNCPRCGNGCFSQG</sequence>
<reference evidence="2" key="1">
    <citation type="journal article" date="2015" name="ISME J.">
        <title>Draft Genome Sequence of Streptomyces incarnatus NRRL8089, which Produces the Nucleoside Antibiotic Sinefungin.</title>
        <authorList>
            <person name="Oshima K."/>
            <person name="Hattori M."/>
            <person name="Shimizu H."/>
            <person name="Fukuda K."/>
            <person name="Nemoto M."/>
            <person name="Inagaki K."/>
            <person name="Tamura T."/>
        </authorList>
    </citation>
    <scope>NUCLEOTIDE SEQUENCE</scope>
    <source>
        <strain evidence="2">FACHB-1375</strain>
    </source>
</reference>
<evidence type="ECO:0000313" key="3">
    <source>
        <dbReference type="Proteomes" id="UP000641646"/>
    </source>
</evidence>
<organism evidence="2 3">
    <name type="scientific">Aerosakkonema funiforme FACHB-1375</name>
    <dbReference type="NCBI Taxonomy" id="2949571"/>
    <lineage>
        <taxon>Bacteria</taxon>
        <taxon>Bacillati</taxon>
        <taxon>Cyanobacteriota</taxon>
        <taxon>Cyanophyceae</taxon>
        <taxon>Oscillatoriophycideae</taxon>
        <taxon>Aerosakkonematales</taxon>
        <taxon>Aerosakkonemataceae</taxon>
        <taxon>Aerosakkonema</taxon>
    </lineage>
</organism>
<dbReference type="InterPro" id="IPR018633">
    <property type="entry name" value="DUF2357"/>
</dbReference>
<accession>A0A926VB94</accession>
<dbReference type="AlphaFoldDB" id="A0A926VB94"/>
<proteinExistence type="predicted"/>
<evidence type="ECO:0000313" key="2">
    <source>
        <dbReference type="EMBL" id="MBD2180360.1"/>
    </source>
</evidence>
<dbReference type="Pfam" id="PF09823">
    <property type="entry name" value="DUF2357"/>
    <property type="match status" value="1"/>
</dbReference>
<dbReference type="Proteomes" id="UP000641646">
    <property type="component" value="Unassembled WGS sequence"/>
</dbReference>
<comment type="caution">
    <text evidence="2">The sequence shown here is derived from an EMBL/GenBank/DDBJ whole genome shotgun (WGS) entry which is preliminary data.</text>
</comment>
<gene>
    <name evidence="2" type="ORF">H6G03_04415</name>
</gene>
<protein>
    <submittedName>
        <fullName evidence="2">DUF2357 domain-containing protein</fullName>
    </submittedName>
</protein>
<dbReference type="RefSeq" id="WP_190462482.1">
    <property type="nucleotide sequence ID" value="NZ_JACJPW010000007.1"/>
</dbReference>